<keyword evidence="1" id="KW-0812">Transmembrane</keyword>
<dbReference type="AlphaFoldDB" id="U7DDF3"/>
<evidence type="ECO:0000256" key="1">
    <source>
        <dbReference type="SAM" id="Phobius"/>
    </source>
</evidence>
<proteinExistence type="predicted"/>
<dbReference type="EMBL" id="ASJR01000003">
    <property type="protein sequence ID" value="ERP38916.1"/>
    <property type="molecule type" value="Genomic_DNA"/>
</dbReference>
<accession>U7DDF3</accession>
<keyword evidence="1" id="KW-0472">Membrane</keyword>
<dbReference type="eggNOG" id="COG0577">
    <property type="taxonomic scope" value="Bacteria"/>
</dbReference>
<dbReference type="OrthoDB" id="1011751at2"/>
<feature type="transmembrane region" description="Helical" evidence="1">
    <location>
        <begin position="268"/>
        <end position="295"/>
    </location>
</feature>
<evidence type="ECO:0000313" key="2">
    <source>
        <dbReference type="EMBL" id="ERP38916.1"/>
    </source>
</evidence>
<dbReference type="Proteomes" id="UP000017148">
    <property type="component" value="Unassembled WGS sequence"/>
</dbReference>
<protein>
    <submittedName>
        <fullName evidence="2">Efflux ABC transporter, permease protein</fullName>
    </submittedName>
</protein>
<organism evidence="2 3">
    <name type="scientific">Chitinivibrio alkaliphilus ACht1</name>
    <dbReference type="NCBI Taxonomy" id="1313304"/>
    <lineage>
        <taxon>Bacteria</taxon>
        <taxon>Pseudomonadati</taxon>
        <taxon>Fibrobacterota</taxon>
        <taxon>Chitinivibrionia</taxon>
        <taxon>Chitinivibrionales</taxon>
        <taxon>Chitinivibrionaceae</taxon>
        <taxon>Chitinivibrio</taxon>
    </lineage>
</organism>
<dbReference type="STRING" id="1313304.CALK_0404"/>
<sequence>MIRTLLFREIRLVHFTAASVGTLTGIVLLLLTLQLYLDIQKAFDIPQEQQETLVIHKPAATLAVSDVMNTAFSPEEQRALKDHEAVNAAAPFRRNLFEVTAFTGLGDLLPTMSTKLFFESLPDSVLPNTPNNWEWKEAGDTIDILLPRQYLNLYNFGFSQGQGLPQLPPDLVTQIPFRIRLRGAGKSDSFHGRIRGFTDSFNTLLVPESFLRWANATYGSQKEVEATRLLLITPDPTSTTLHDFLESAGYETEQPLFNARRISQIASFLFSVMGLLALGIILLALFIFVLTYQYIIDRSENSIRTLILLGYAPQTLSRFYVRTFTLLFLPICGAALIIVGMVNTVLRPYLEAFTLSTPLIHPTVYILVILLFCTAFLAVRFCVFREVTRIATHS</sequence>
<feature type="transmembrane region" description="Helical" evidence="1">
    <location>
        <begin position="362"/>
        <end position="383"/>
    </location>
</feature>
<dbReference type="GO" id="GO:0005886">
    <property type="term" value="C:plasma membrane"/>
    <property type="evidence" value="ECO:0007669"/>
    <property type="project" value="UniProtKB-SubCell"/>
</dbReference>
<name>U7DDF3_9BACT</name>
<comment type="caution">
    <text evidence="2">The sequence shown here is derived from an EMBL/GenBank/DDBJ whole genome shotgun (WGS) entry which is preliminary data.</text>
</comment>
<feature type="transmembrane region" description="Helical" evidence="1">
    <location>
        <begin position="12"/>
        <end position="37"/>
    </location>
</feature>
<evidence type="ECO:0000313" key="3">
    <source>
        <dbReference type="Proteomes" id="UP000017148"/>
    </source>
</evidence>
<keyword evidence="3" id="KW-1185">Reference proteome</keyword>
<keyword evidence="1" id="KW-1133">Transmembrane helix</keyword>
<dbReference type="RefSeq" id="WP_022635944.1">
    <property type="nucleotide sequence ID" value="NZ_ASJR01000003.1"/>
</dbReference>
<gene>
    <name evidence="2" type="ORF">CALK_0404</name>
</gene>
<reference evidence="2 3" key="1">
    <citation type="journal article" date="2013" name="Environ. Microbiol.">
        <title>Genome analysis of Chitinivibrio alkaliphilus gen. nov., sp. nov., a novel extremely haloalkaliphilic anaerobic chitinolytic bacterium from the candidate phylum Termite Group 3.</title>
        <authorList>
            <person name="Sorokin D.Y."/>
            <person name="Gumerov V.M."/>
            <person name="Rakitin A.L."/>
            <person name="Beletsky A.V."/>
            <person name="Damste J.S."/>
            <person name="Muyzer G."/>
            <person name="Mardanov A.V."/>
            <person name="Ravin N.V."/>
        </authorList>
    </citation>
    <scope>NUCLEOTIDE SEQUENCE [LARGE SCALE GENOMIC DNA]</scope>
    <source>
        <strain evidence="2 3">ACht1</strain>
    </source>
</reference>
<feature type="transmembrane region" description="Helical" evidence="1">
    <location>
        <begin position="319"/>
        <end position="342"/>
    </location>
</feature>